<dbReference type="Proteomes" id="UP001152888">
    <property type="component" value="Unassembled WGS sequence"/>
</dbReference>
<reference evidence="1" key="1">
    <citation type="submission" date="2022-03" db="EMBL/GenBank/DDBJ databases">
        <authorList>
            <person name="Sayadi A."/>
        </authorList>
    </citation>
    <scope>NUCLEOTIDE SEQUENCE</scope>
</reference>
<dbReference type="EMBL" id="CAKOFQ010006860">
    <property type="protein sequence ID" value="CAH1977596.1"/>
    <property type="molecule type" value="Genomic_DNA"/>
</dbReference>
<evidence type="ECO:0000313" key="1">
    <source>
        <dbReference type="EMBL" id="CAH1977596.1"/>
    </source>
</evidence>
<protein>
    <submittedName>
        <fullName evidence="1">Uncharacterized protein</fullName>
    </submittedName>
</protein>
<accession>A0A9P0PCB2</accession>
<name>A0A9P0PCB2_ACAOB</name>
<sequence length="137" mass="14985">MSSGPDCAIEVAAASLSNPGTVVDVVEMVFVLEDELDSSAFGRVGAKASFNLCFCVGLSSKSDNFVNNSWFLQRRNERFPSILRVFMNFTSAPGKFVHNLFICRSVAFSDFRHNALITLINIVQLTALVQTSATPEN</sequence>
<gene>
    <name evidence="1" type="ORF">ACAOBT_LOCUS12749</name>
</gene>
<evidence type="ECO:0000313" key="2">
    <source>
        <dbReference type="Proteomes" id="UP001152888"/>
    </source>
</evidence>
<proteinExistence type="predicted"/>
<keyword evidence="2" id="KW-1185">Reference proteome</keyword>
<dbReference type="AlphaFoldDB" id="A0A9P0PCB2"/>
<organism evidence="1 2">
    <name type="scientific">Acanthoscelides obtectus</name>
    <name type="common">Bean weevil</name>
    <name type="synonym">Bruchus obtectus</name>
    <dbReference type="NCBI Taxonomy" id="200917"/>
    <lineage>
        <taxon>Eukaryota</taxon>
        <taxon>Metazoa</taxon>
        <taxon>Ecdysozoa</taxon>
        <taxon>Arthropoda</taxon>
        <taxon>Hexapoda</taxon>
        <taxon>Insecta</taxon>
        <taxon>Pterygota</taxon>
        <taxon>Neoptera</taxon>
        <taxon>Endopterygota</taxon>
        <taxon>Coleoptera</taxon>
        <taxon>Polyphaga</taxon>
        <taxon>Cucujiformia</taxon>
        <taxon>Chrysomeloidea</taxon>
        <taxon>Chrysomelidae</taxon>
        <taxon>Bruchinae</taxon>
        <taxon>Bruchini</taxon>
        <taxon>Acanthoscelides</taxon>
    </lineage>
</organism>
<comment type="caution">
    <text evidence="1">The sequence shown here is derived from an EMBL/GenBank/DDBJ whole genome shotgun (WGS) entry which is preliminary data.</text>
</comment>